<dbReference type="Pfam" id="PF01381">
    <property type="entry name" value="HTH_3"/>
    <property type="match status" value="1"/>
</dbReference>
<dbReference type="InterPro" id="IPR001387">
    <property type="entry name" value="Cro/C1-type_HTH"/>
</dbReference>
<dbReference type="SUPFAM" id="SSF47413">
    <property type="entry name" value="lambda repressor-like DNA-binding domains"/>
    <property type="match status" value="1"/>
</dbReference>
<organism evidence="2 3">
    <name type="scientific">Arthrobacter echini</name>
    <dbReference type="NCBI Taxonomy" id="1529066"/>
    <lineage>
        <taxon>Bacteria</taxon>
        <taxon>Bacillati</taxon>
        <taxon>Actinomycetota</taxon>
        <taxon>Actinomycetes</taxon>
        <taxon>Micrococcales</taxon>
        <taxon>Micrococcaceae</taxon>
        <taxon>Arthrobacter</taxon>
    </lineage>
</organism>
<dbReference type="EMBL" id="SSWH01000024">
    <property type="protein sequence ID" value="THJ64592.1"/>
    <property type="molecule type" value="Genomic_DNA"/>
</dbReference>
<dbReference type="GO" id="GO:0003677">
    <property type="term" value="F:DNA binding"/>
    <property type="evidence" value="ECO:0007669"/>
    <property type="project" value="InterPro"/>
</dbReference>
<dbReference type="Proteomes" id="UP000305233">
    <property type="component" value="Unassembled WGS sequence"/>
</dbReference>
<dbReference type="PROSITE" id="PS50943">
    <property type="entry name" value="HTH_CROC1"/>
    <property type="match status" value="1"/>
</dbReference>
<accession>A0A4S5E026</accession>
<sequence>MTSSETRGFTPKATGKTVAANVKRLRMEHNLNIPELGRKLEKNGHPLTATSITRLEAGRRRIDVDDLMALAVALGVSPVTLLLPPTNASTDHVDVTGIGPGPAGVLWQWALADEEIRAYEDSDAFLRASLPAWLLHQRQLAAMQREVEREKTEQIQLLLLQRLSGETDRILSEELRGGTDGND</sequence>
<comment type="caution">
    <text evidence="2">The sequence shown here is derived from an EMBL/GenBank/DDBJ whole genome shotgun (WGS) entry which is preliminary data.</text>
</comment>
<proteinExistence type="predicted"/>
<protein>
    <submittedName>
        <fullName evidence="2">Helix-turn-helix transcriptional regulator</fullName>
    </submittedName>
</protein>
<evidence type="ECO:0000313" key="2">
    <source>
        <dbReference type="EMBL" id="THJ64592.1"/>
    </source>
</evidence>
<feature type="domain" description="HTH cro/C1-type" evidence="1">
    <location>
        <begin position="22"/>
        <end position="81"/>
    </location>
</feature>
<dbReference type="RefSeq" id="WP_136455810.1">
    <property type="nucleotide sequence ID" value="NZ_SSWH01000024.1"/>
</dbReference>
<keyword evidence="3" id="KW-1185">Reference proteome</keyword>
<name>A0A4S5E026_9MICC</name>
<evidence type="ECO:0000259" key="1">
    <source>
        <dbReference type="PROSITE" id="PS50943"/>
    </source>
</evidence>
<reference evidence="2 3" key="1">
    <citation type="submission" date="2019-04" db="EMBL/GenBank/DDBJ databases">
        <authorList>
            <person name="Liu Q."/>
            <person name="Xin Y.-H."/>
        </authorList>
    </citation>
    <scope>NUCLEOTIDE SEQUENCE [LARGE SCALE GENOMIC DNA]</scope>
    <source>
        <strain evidence="2 3">AM23</strain>
    </source>
</reference>
<evidence type="ECO:0000313" key="3">
    <source>
        <dbReference type="Proteomes" id="UP000305233"/>
    </source>
</evidence>
<gene>
    <name evidence="2" type="ORF">E8P82_14745</name>
</gene>
<dbReference type="AlphaFoldDB" id="A0A4S5E026"/>
<dbReference type="OrthoDB" id="4545613at2"/>
<dbReference type="SMART" id="SM00530">
    <property type="entry name" value="HTH_XRE"/>
    <property type="match status" value="1"/>
</dbReference>
<dbReference type="Gene3D" id="1.10.260.40">
    <property type="entry name" value="lambda repressor-like DNA-binding domains"/>
    <property type="match status" value="1"/>
</dbReference>
<dbReference type="CDD" id="cd00093">
    <property type="entry name" value="HTH_XRE"/>
    <property type="match status" value="1"/>
</dbReference>
<dbReference type="InterPro" id="IPR010982">
    <property type="entry name" value="Lambda_DNA-bd_dom_sf"/>
</dbReference>